<dbReference type="Gene3D" id="1.25.40.20">
    <property type="entry name" value="Ankyrin repeat-containing domain"/>
    <property type="match status" value="1"/>
</dbReference>
<dbReference type="AlphaFoldDB" id="A0A7J5BAZ2"/>
<feature type="repeat" description="ANK" evidence="3">
    <location>
        <begin position="43"/>
        <end position="75"/>
    </location>
</feature>
<evidence type="ECO:0000313" key="5">
    <source>
        <dbReference type="Proteomes" id="UP000433493"/>
    </source>
</evidence>
<proteinExistence type="predicted"/>
<keyword evidence="2 3" id="KW-0040">ANK repeat</keyword>
<keyword evidence="5" id="KW-1185">Reference proteome</keyword>
<name>A0A7J5BAZ2_9MICO</name>
<dbReference type="SMART" id="SM00248">
    <property type="entry name" value="ANK"/>
    <property type="match status" value="2"/>
</dbReference>
<evidence type="ECO:0000313" key="4">
    <source>
        <dbReference type="EMBL" id="KAB1643241.1"/>
    </source>
</evidence>
<dbReference type="InterPro" id="IPR036770">
    <property type="entry name" value="Ankyrin_rpt-contain_sf"/>
</dbReference>
<keyword evidence="1" id="KW-0677">Repeat</keyword>
<sequence length="136" mass="14601">MTQPSDETIELANRLFDYARKGATEQLAAYLDAGAPINMRNAAGDTFLTLAAYHEAPATVQMLIDRGIDIEAANDRGQRALTCAVFKQDEESTRALLRAGADPDAGQPSARGTAEVFGWPAFTEILAAVEQRGTND</sequence>
<comment type="caution">
    <text evidence="4">The sequence shown here is derived from an EMBL/GenBank/DDBJ whole genome shotgun (WGS) entry which is preliminary data.</text>
</comment>
<dbReference type="RefSeq" id="WP_158052290.1">
    <property type="nucleotide sequence ID" value="NZ_WBKB01000004.1"/>
</dbReference>
<dbReference type="Pfam" id="PF12796">
    <property type="entry name" value="Ank_2"/>
    <property type="match status" value="1"/>
</dbReference>
<dbReference type="PROSITE" id="PS50088">
    <property type="entry name" value="ANK_REPEAT"/>
    <property type="match status" value="1"/>
</dbReference>
<dbReference type="InterPro" id="IPR002110">
    <property type="entry name" value="Ankyrin_rpt"/>
</dbReference>
<gene>
    <name evidence="4" type="ORF">F8O05_08470</name>
</gene>
<dbReference type="OrthoDB" id="306540at2"/>
<dbReference type="PANTHER" id="PTHR24171">
    <property type="entry name" value="ANKYRIN REPEAT DOMAIN-CONTAINING PROTEIN 39-RELATED"/>
    <property type="match status" value="1"/>
</dbReference>
<evidence type="ECO:0000256" key="1">
    <source>
        <dbReference type="ARBA" id="ARBA00022737"/>
    </source>
</evidence>
<evidence type="ECO:0000256" key="2">
    <source>
        <dbReference type="ARBA" id="ARBA00023043"/>
    </source>
</evidence>
<evidence type="ECO:0000256" key="3">
    <source>
        <dbReference type="PROSITE-ProRule" id="PRU00023"/>
    </source>
</evidence>
<dbReference type="SUPFAM" id="SSF48403">
    <property type="entry name" value="Ankyrin repeat"/>
    <property type="match status" value="1"/>
</dbReference>
<dbReference type="Proteomes" id="UP000433493">
    <property type="component" value="Unassembled WGS sequence"/>
</dbReference>
<organism evidence="4 5">
    <name type="scientific">Gulosibacter chungangensis</name>
    <dbReference type="NCBI Taxonomy" id="979746"/>
    <lineage>
        <taxon>Bacteria</taxon>
        <taxon>Bacillati</taxon>
        <taxon>Actinomycetota</taxon>
        <taxon>Actinomycetes</taxon>
        <taxon>Micrococcales</taxon>
        <taxon>Microbacteriaceae</taxon>
        <taxon>Gulosibacter</taxon>
    </lineage>
</organism>
<dbReference type="EMBL" id="WBKB01000004">
    <property type="protein sequence ID" value="KAB1643241.1"/>
    <property type="molecule type" value="Genomic_DNA"/>
</dbReference>
<accession>A0A7J5BAZ2</accession>
<protein>
    <submittedName>
        <fullName evidence="4">Ankyrin repeat domain-containing protein</fullName>
    </submittedName>
</protein>
<reference evidence="4 5" key="1">
    <citation type="submission" date="2019-09" db="EMBL/GenBank/DDBJ databases">
        <title>Phylogeny of genus Pseudoclavibacter and closely related genus.</title>
        <authorList>
            <person name="Li Y."/>
        </authorList>
    </citation>
    <scope>NUCLEOTIDE SEQUENCE [LARGE SCALE GENOMIC DNA]</scope>
    <source>
        <strain evidence="4 5">KCTC 13959</strain>
    </source>
</reference>